<proteinExistence type="predicted"/>
<protein>
    <submittedName>
        <fullName evidence="2">Uncharacterized protein</fullName>
    </submittedName>
</protein>
<accession>A0A0B7H6L3</accession>
<sequence>MVVSLFFAVIDFIVKSIYVRLNLVFNNKKKSLGAT</sequence>
<keyword evidence="1" id="KW-0812">Transmembrane</keyword>
<feature type="transmembrane region" description="Helical" evidence="1">
    <location>
        <begin position="6"/>
        <end position="25"/>
    </location>
</feature>
<name>A0A0B7H6L3_9FLAO</name>
<evidence type="ECO:0000313" key="3">
    <source>
        <dbReference type="Proteomes" id="UP000044026"/>
    </source>
</evidence>
<organism evidence="2 3">
    <name type="scientific">Capnocytophaga canimorsus</name>
    <dbReference type="NCBI Taxonomy" id="28188"/>
    <lineage>
        <taxon>Bacteria</taxon>
        <taxon>Pseudomonadati</taxon>
        <taxon>Bacteroidota</taxon>
        <taxon>Flavobacteriia</taxon>
        <taxon>Flavobacteriales</taxon>
        <taxon>Flavobacteriaceae</taxon>
        <taxon>Capnocytophaga</taxon>
    </lineage>
</organism>
<keyword evidence="1" id="KW-0472">Membrane</keyword>
<keyword evidence="1" id="KW-1133">Transmembrane helix</keyword>
<gene>
    <name evidence="2" type="ORF">CCAN12_380012</name>
</gene>
<evidence type="ECO:0000256" key="1">
    <source>
        <dbReference type="SAM" id="Phobius"/>
    </source>
</evidence>
<reference evidence="2 3" key="1">
    <citation type="submission" date="2015-01" db="EMBL/GenBank/DDBJ databases">
        <authorList>
            <person name="Xiang T."/>
            <person name="Song Y."/>
            <person name="Huang L."/>
            <person name="Wang B."/>
            <person name="Wu P."/>
        </authorList>
    </citation>
    <scope>NUCLEOTIDE SEQUENCE [LARGE SCALE GENOMIC DNA]</scope>
    <source>
        <strain evidence="2 3">Cc12</strain>
    </source>
</reference>
<dbReference type="Proteomes" id="UP000044026">
    <property type="component" value="Unassembled WGS sequence"/>
</dbReference>
<dbReference type="EMBL" id="CDOE01000032">
    <property type="protein sequence ID" value="CEN33253.1"/>
    <property type="molecule type" value="Genomic_DNA"/>
</dbReference>
<evidence type="ECO:0000313" key="2">
    <source>
        <dbReference type="EMBL" id="CEN33253.1"/>
    </source>
</evidence>
<dbReference type="AlphaFoldDB" id="A0A0B7H6L3"/>